<evidence type="ECO:0000256" key="1">
    <source>
        <dbReference type="ARBA" id="ARBA00004651"/>
    </source>
</evidence>
<evidence type="ECO:0000256" key="6">
    <source>
        <dbReference type="SAM" id="Phobius"/>
    </source>
</evidence>
<dbReference type="NCBIfam" id="TIGR02229">
    <property type="entry name" value="caa3_sub_IV"/>
    <property type="match status" value="1"/>
</dbReference>
<dbReference type="Pfam" id="PF03626">
    <property type="entry name" value="COX4_pro"/>
    <property type="match status" value="1"/>
</dbReference>
<accession>A0A2T1HXQ7</accession>
<feature type="transmembrane region" description="Helical" evidence="6">
    <location>
        <begin position="44"/>
        <end position="64"/>
    </location>
</feature>
<dbReference type="RefSeq" id="WP_106335397.1">
    <property type="nucleotide sequence ID" value="NZ_PVZS01000003.1"/>
</dbReference>
<proteinExistence type="predicted"/>
<feature type="transmembrane region" description="Helical" evidence="6">
    <location>
        <begin position="76"/>
        <end position="94"/>
    </location>
</feature>
<comment type="subcellular location">
    <subcellularLocation>
        <location evidence="1">Cell membrane</location>
        <topology evidence="1">Multi-pass membrane protein</topology>
    </subcellularLocation>
</comment>
<dbReference type="OrthoDB" id="7996764at2"/>
<dbReference type="EMBL" id="PVZS01000003">
    <property type="protein sequence ID" value="PSC06483.1"/>
    <property type="molecule type" value="Genomic_DNA"/>
</dbReference>
<evidence type="ECO:0000313" key="8">
    <source>
        <dbReference type="Proteomes" id="UP000239772"/>
    </source>
</evidence>
<dbReference type="Proteomes" id="UP000239772">
    <property type="component" value="Unassembled WGS sequence"/>
</dbReference>
<feature type="transmembrane region" description="Helical" evidence="6">
    <location>
        <begin position="20"/>
        <end position="38"/>
    </location>
</feature>
<name>A0A2T1HXQ7_9HYPH</name>
<comment type="caution">
    <text evidence="7">The sequence shown here is derived from an EMBL/GenBank/DDBJ whole genome shotgun (WGS) entry which is preliminary data.</text>
</comment>
<dbReference type="InterPro" id="IPR011743">
    <property type="entry name" value="Caa3_sub_IV"/>
</dbReference>
<sequence length="100" mass="10642">MSAGPSGAERPRPLPLLRDLSVWAALMGLLALSCWAAYWPLGPITTAIGLGIAAIKAGFVAAFFMNLKRGTPLLRLTGLAGFFWIAILFALTLSDVLTRL</sequence>
<evidence type="ECO:0000313" key="7">
    <source>
        <dbReference type="EMBL" id="PSC06483.1"/>
    </source>
</evidence>
<keyword evidence="2" id="KW-1003">Cell membrane</keyword>
<evidence type="ECO:0000256" key="3">
    <source>
        <dbReference type="ARBA" id="ARBA00022692"/>
    </source>
</evidence>
<gene>
    <name evidence="7" type="ORF">SLNSH_04185</name>
</gene>
<dbReference type="AlphaFoldDB" id="A0A2T1HXQ7"/>
<organism evidence="7 8">
    <name type="scientific">Alsobacter soli</name>
    <dbReference type="NCBI Taxonomy" id="2109933"/>
    <lineage>
        <taxon>Bacteria</taxon>
        <taxon>Pseudomonadati</taxon>
        <taxon>Pseudomonadota</taxon>
        <taxon>Alphaproteobacteria</taxon>
        <taxon>Hyphomicrobiales</taxon>
        <taxon>Alsobacteraceae</taxon>
        <taxon>Alsobacter</taxon>
    </lineage>
</organism>
<keyword evidence="4 6" id="KW-1133">Transmembrane helix</keyword>
<evidence type="ECO:0000256" key="4">
    <source>
        <dbReference type="ARBA" id="ARBA00022989"/>
    </source>
</evidence>
<keyword evidence="5 6" id="KW-0472">Membrane</keyword>
<dbReference type="GO" id="GO:0005886">
    <property type="term" value="C:plasma membrane"/>
    <property type="evidence" value="ECO:0007669"/>
    <property type="project" value="UniProtKB-SubCell"/>
</dbReference>
<evidence type="ECO:0000256" key="2">
    <source>
        <dbReference type="ARBA" id="ARBA00022475"/>
    </source>
</evidence>
<evidence type="ECO:0000256" key="5">
    <source>
        <dbReference type="ARBA" id="ARBA00023136"/>
    </source>
</evidence>
<keyword evidence="3 6" id="KW-0812">Transmembrane</keyword>
<keyword evidence="8" id="KW-1185">Reference proteome</keyword>
<dbReference type="InterPro" id="IPR005171">
    <property type="entry name" value="Cyt_c_oxidase_su4_prok"/>
</dbReference>
<reference evidence="8" key="1">
    <citation type="submission" date="2018-03" db="EMBL/GenBank/DDBJ databases">
        <authorList>
            <person name="Sun L."/>
            <person name="Liu H."/>
            <person name="Chen W."/>
            <person name="Huang K."/>
            <person name="Liu W."/>
            <person name="Gao X."/>
        </authorList>
    </citation>
    <scope>NUCLEOTIDE SEQUENCE [LARGE SCALE GENOMIC DNA]</scope>
    <source>
        <strain evidence="8">SH9</strain>
    </source>
</reference>
<protein>
    <submittedName>
        <fullName evidence="7">Oxidase</fullName>
    </submittedName>
</protein>